<evidence type="ECO:0000313" key="1">
    <source>
        <dbReference type="EMBL" id="CAG8524215.1"/>
    </source>
</evidence>
<evidence type="ECO:0000313" key="2">
    <source>
        <dbReference type="Proteomes" id="UP000789702"/>
    </source>
</evidence>
<accession>A0ACA9LDG1</accession>
<dbReference type="EMBL" id="CAJVPU010003845">
    <property type="protein sequence ID" value="CAG8524215.1"/>
    <property type="molecule type" value="Genomic_DNA"/>
</dbReference>
<sequence length="461" mass="53403">MNEECETVPSQKGGIKIKVDGYLMTKEKNCKNTYYWCCDQKKFNGCTGRAVTQLRNNKHYLKSFSKHKHAPQAHKPEVAKVVHQIKQQAKVSRDKPVKIIQDNIISTPEEVRPYLPSVNSLCKTINRVRQSKLPPQPRNIMELNLPESLRLTLNGNPFLIKDQLVGQNRILIYTTVENIRYLSRASFWIMDGTFDTVPTIFRQLYTIHAPVGAADNFRILPRVYSLMTHKSEEQYIWLFESLIDFADENGIELNPPRIITDFEIAAINASQYIFPEVINKSCQYGNDLHFSNKIRCLFALAFLPPHEIPSAFNILKPHLPQEAHKLVLWFEETYVLGEIRRETRGGHEIRGSPLFPPKLWSVHDSVDLGIPRTQNAVEGWHNRWATLVGGSRVSVFSIVQKMQREQLLVESQIECTFYGESRPKQKWSLVERERRIMTIVNDRNNRLLIDFLEAIAHNLFI</sequence>
<keyword evidence="2" id="KW-1185">Reference proteome</keyword>
<organism evidence="1 2">
    <name type="scientific">Dentiscutata heterogama</name>
    <dbReference type="NCBI Taxonomy" id="1316150"/>
    <lineage>
        <taxon>Eukaryota</taxon>
        <taxon>Fungi</taxon>
        <taxon>Fungi incertae sedis</taxon>
        <taxon>Mucoromycota</taxon>
        <taxon>Glomeromycotina</taxon>
        <taxon>Glomeromycetes</taxon>
        <taxon>Diversisporales</taxon>
        <taxon>Gigasporaceae</taxon>
        <taxon>Dentiscutata</taxon>
    </lineage>
</organism>
<proteinExistence type="predicted"/>
<reference evidence="1" key="1">
    <citation type="submission" date="2021-06" db="EMBL/GenBank/DDBJ databases">
        <authorList>
            <person name="Kallberg Y."/>
            <person name="Tangrot J."/>
            <person name="Rosling A."/>
        </authorList>
    </citation>
    <scope>NUCLEOTIDE SEQUENCE</scope>
    <source>
        <strain evidence="1">IL203A</strain>
    </source>
</reference>
<protein>
    <submittedName>
        <fullName evidence="1">3400_t:CDS:1</fullName>
    </submittedName>
</protein>
<comment type="caution">
    <text evidence="1">The sequence shown here is derived from an EMBL/GenBank/DDBJ whole genome shotgun (WGS) entry which is preliminary data.</text>
</comment>
<dbReference type="Proteomes" id="UP000789702">
    <property type="component" value="Unassembled WGS sequence"/>
</dbReference>
<gene>
    <name evidence="1" type="ORF">DHETER_LOCUS4068</name>
</gene>
<name>A0ACA9LDG1_9GLOM</name>